<evidence type="ECO:0000313" key="2">
    <source>
        <dbReference type="Proteomes" id="UP000199513"/>
    </source>
</evidence>
<dbReference type="Proteomes" id="UP000199513">
    <property type="component" value="Unassembled WGS sequence"/>
</dbReference>
<dbReference type="AlphaFoldDB" id="A0A1I2IVN9"/>
<dbReference type="Pfam" id="PF09573">
    <property type="entry name" value="RE_TaqI"/>
    <property type="match status" value="1"/>
</dbReference>
<keyword evidence="1" id="KW-0255">Endonuclease</keyword>
<sequence length="230" mass="27737">MDKQAIEEIKYYQSFLETLQLNPQLAHTKTIEMDLKGRLNPTNLMQVLFFEQKRWLNFREFYEYYLSENESLLKETFSHISWEDFKKGLEARLYRTQFGLLTEYHAYFACKCIFGTENLKRNKELDKAGVDFQLFYKNQIYNIHIFVDTPRAWAFRQFKTENKSVEKTVGWHVNLPYSLKSNRFNSLRFLPNGFGIYTSHYLRYFQHELDKGNIQHNNIVGTTFEGFLYQ</sequence>
<accession>A0A1I2IVN9</accession>
<reference evidence="1 2" key="1">
    <citation type="submission" date="2016-10" db="EMBL/GenBank/DDBJ databases">
        <authorList>
            <person name="de Groot N.N."/>
        </authorList>
    </citation>
    <scope>NUCLEOTIDE SEQUENCE [LARGE SCALE GENOMIC DNA]</scope>
    <source>
        <strain>GEY</strain>
        <strain evidence="2">DSM 9560</strain>
    </source>
</reference>
<dbReference type="GO" id="GO:0003677">
    <property type="term" value="F:DNA binding"/>
    <property type="evidence" value="ECO:0007669"/>
    <property type="project" value="InterPro"/>
</dbReference>
<dbReference type="RefSeq" id="WP_091548795.1">
    <property type="nucleotide sequence ID" value="NZ_FONY01000037.1"/>
</dbReference>
<name>A0A1I2IVN9_9BACT</name>
<evidence type="ECO:0000313" key="1">
    <source>
        <dbReference type="EMBL" id="SFF46354.1"/>
    </source>
</evidence>
<dbReference type="GO" id="GO:0009307">
    <property type="term" value="P:DNA restriction-modification system"/>
    <property type="evidence" value="ECO:0007669"/>
    <property type="project" value="InterPro"/>
</dbReference>
<keyword evidence="1" id="KW-0378">Hydrolase</keyword>
<dbReference type="STRING" id="1003.SAMN04488541_103744"/>
<dbReference type="EMBL" id="FONY01000037">
    <property type="protein sequence ID" value="SFF46354.1"/>
    <property type="molecule type" value="Genomic_DNA"/>
</dbReference>
<dbReference type="InterPro" id="IPR019073">
    <property type="entry name" value="Restrct_endonuc_II_TaqI"/>
</dbReference>
<gene>
    <name evidence="1" type="ORF">SAMN04488541_103744</name>
</gene>
<keyword evidence="1" id="KW-0540">Nuclease</keyword>
<keyword evidence="2" id="KW-1185">Reference proteome</keyword>
<proteinExistence type="predicted"/>
<protein>
    <submittedName>
        <fullName evidence="1">TaqI restriction endonuclease</fullName>
    </submittedName>
</protein>
<dbReference type="GO" id="GO:0009036">
    <property type="term" value="F:type II site-specific deoxyribonuclease activity"/>
    <property type="evidence" value="ECO:0007669"/>
    <property type="project" value="InterPro"/>
</dbReference>
<organism evidence="1 2">
    <name type="scientific">Thermoflexibacter ruber</name>
    <dbReference type="NCBI Taxonomy" id="1003"/>
    <lineage>
        <taxon>Bacteria</taxon>
        <taxon>Pseudomonadati</taxon>
        <taxon>Bacteroidota</taxon>
        <taxon>Cytophagia</taxon>
        <taxon>Cytophagales</taxon>
        <taxon>Thermoflexibacteraceae</taxon>
        <taxon>Thermoflexibacter</taxon>
    </lineage>
</organism>